<dbReference type="InterPro" id="IPR013162">
    <property type="entry name" value="CD80_C2-set"/>
</dbReference>
<keyword evidence="13" id="KW-1185">Reference proteome</keyword>
<dbReference type="InterPro" id="IPR013783">
    <property type="entry name" value="Ig-like_fold"/>
</dbReference>
<keyword evidence="10" id="KW-0732">Signal</keyword>
<dbReference type="PANTHER" id="PTHR21462:SF2">
    <property type="entry name" value="CELL SURFACE GLYCOPROTEIN CD200 RECEPTOR 2"/>
    <property type="match status" value="1"/>
</dbReference>
<feature type="transmembrane region" description="Helical" evidence="9">
    <location>
        <begin position="238"/>
        <end position="259"/>
    </location>
</feature>
<dbReference type="GeneID" id="111218570"/>
<feature type="chain" id="PRO_5017218558" evidence="10">
    <location>
        <begin position="21"/>
        <end position="304"/>
    </location>
</feature>
<evidence type="ECO:0000256" key="2">
    <source>
        <dbReference type="ARBA" id="ARBA00008215"/>
    </source>
</evidence>
<feature type="signal peptide" evidence="10">
    <location>
        <begin position="1"/>
        <end position="20"/>
    </location>
</feature>
<evidence type="ECO:0000256" key="7">
    <source>
        <dbReference type="ARBA" id="ARBA00023170"/>
    </source>
</evidence>
<evidence type="ECO:0000256" key="3">
    <source>
        <dbReference type="ARBA" id="ARBA00022692"/>
    </source>
</evidence>
<dbReference type="GO" id="GO:0009986">
    <property type="term" value="C:cell surface"/>
    <property type="evidence" value="ECO:0007669"/>
    <property type="project" value="UniProtKB-ARBA"/>
</dbReference>
<keyword evidence="3 9" id="KW-0812">Transmembrane</keyword>
<dbReference type="InterPro" id="IPR040012">
    <property type="entry name" value="CD200R"/>
</dbReference>
<dbReference type="InterPro" id="IPR036179">
    <property type="entry name" value="Ig-like_dom_sf"/>
</dbReference>
<dbReference type="InterPro" id="IPR007110">
    <property type="entry name" value="Ig-like_dom"/>
</dbReference>
<sequence>MRDMMWIYAVIIFLVSEAWSLQPGTNQSTSVNSSTPNELKANVTRHLDFNIGSDVNLKCSDKTWNETIYVIWTIKLNYKWCRIAISDNGGDSNDSCNDGKSLRNTSTSQSYLHIPNFSIHDVGIYRCEQAFKAGVEAYGTNVTIIVPPSISAWLEQGANKMVAVCKAERGKPAANISWSHEENSATVETQSTSDGFSTVESRLELAEGMDTKNLTCAIRHRFWKEPQILIPNPTKGHFLWLLILIVVVVTIFVLGFSFFAHKKLPLLRPCQQPATSPSKSPTIEDVEEVEPYASYLQRVNSIYN</sequence>
<dbReference type="Proteomes" id="UP000261420">
    <property type="component" value="Unplaced"/>
</dbReference>
<evidence type="ECO:0000256" key="6">
    <source>
        <dbReference type="ARBA" id="ARBA00023157"/>
    </source>
</evidence>
<dbReference type="Gene3D" id="2.60.40.10">
    <property type="entry name" value="Immunoglobulins"/>
    <property type="match status" value="2"/>
</dbReference>
<evidence type="ECO:0000256" key="9">
    <source>
        <dbReference type="SAM" id="Phobius"/>
    </source>
</evidence>
<dbReference type="GeneTree" id="ENSGT00730000112894"/>
<dbReference type="PROSITE" id="PS50835">
    <property type="entry name" value="IG_LIKE"/>
    <property type="match status" value="2"/>
</dbReference>
<dbReference type="KEGG" id="sdu:111218570"/>
<keyword evidence="8" id="KW-0325">Glycoprotein</keyword>
<evidence type="ECO:0000313" key="12">
    <source>
        <dbReference type="Ensembl" id="ENSSDUP00000006373.1"/>
    </source>
</evidence>
<evidence type="ECO:0000256" key="4">
    <source>
        <dbReference type="ARBA" id="ARBA00022989"/>
    </source>
</evidence>
<evidence type="ECO:0000256" key="8">
    <source>
        <dbReference type="ARBA" id="ARBA00023180"/>
    </source>
</evidence>
<feature type="domain" description="Ig-like" evidence="11">
    <location>
        <begin position="36"/>
        <end position="143"/>
    </location>
</feature>
<dbReference type="GO" id="GO:0016020">
    <property type="term" value="C:membrane"/>
    <property type="evidence" value="ECO:0007669"/>
    <property type="project" value="UniProtKB-SubCell"/>
</dbReference>
<dbReference type="STRING" id="41447.ENSSDUP00000006373"/>
<dbReference type="InterPro" id="IPR003599">
    <property type="entry name" value="Ig_sub"/>
</dbReference>
<organism evidence="12 13">
    <name type="scientific">Seriola dumerili</name>
    <name type="common">Greater amberjack</name>
    <name type="synonym">Caranx dumerili</name>
    <dbReference type="NCBI Taxonomy" id="41447"/>
    <lineage>
        <taxon>Eukaryota</taxon>
        <taxon>Metazoa</taxon>
        <taxon>Chordata</taxon>
        <taxon>Craniata</taxon>
        <taxon>Vertebrata</taxon>
        <taxon>Euteleostomi</taxon>
        <taxon>Actinopterygii</taxon>
        <taxon>Neopterygii</taxon>
        <taxon>Teleostei</taxon>
        <taxon>Neoteleostei</taxon>
        <taxon>Acanthomorphata</taxon>
        <taxon>Carangaria</taxon>
        <taxon>Carangiformes</taxon>
        <taxon>Carangidae</taxon>
        <taxon>Seriola</taxon>
    </lineage>
</organism>
<feature type="domain" description="Ig-like" evidence="11">
    <location>
        <begin position="147"/>
        <end position="220"/>
    </location>
</feature>
<dbReference type="GO" id="GO:0150077">
    <property type="term" value="P:regulation of neuroinflammatory response"/>
    <property type="evidence" value="ECO:0007669"/>
    <property type="project" value="InterPro"/>
</dbReference>
<accession>A0A3B4TK20</accession>
<dbReference type="SUPFAM" id="SSF48726">
    <property type="entry name" value="Immunoglobulin"/>
    <property type="match status" value="2"/>
</dbReference>
<protein>
    <submittedName>
        <fullName evidence="12">CD200 receptor 1</fullName>
    </submittedName>
</protein>
<keyword evidence="6" id="KW-1015">Disulfide bond</keyword>
<dbReference type="RefSeq" id="XP_022596651.1">
    <property type="nucleotide sequence ID" value="XM_022740930.1"/>
</dbReference>
<comment type="subcellular location">
    <subcellularLocation>
        <location evidence="1">Membrane</location>
        <topology evidence="1">Single-pass membrane protein</topology>
    </subcellularLocation>
</comment>
<name>A0A3B4TK20_SERDU</name>
<evidence type="ECO:0000256" key="1">
    <source>
        <dbReference type="ARBA" id="ARBA00004167"/>
    </source>
</evidence>
<evidence type="ECO:0000313" key="13">
    <source>
        <dbReference type="Proteomes" id="UP000261420"/>
    </source>
</evidence>
<keyword evidence="5 9" id="KW-0472">Membrane</keyword>
<comment type="similarity">
    <text evidence="2">Belongs to the CD200R family.</text>
</comment>
<evidence type="ECO:0000259" key="11">
    <source>
        <dbReference type="PROSITE" id="PS50835"/>
    </source>
</evidence>
<dbReference type="PANTHER" id="PTHR21462">
    <property type="entry name" value="CELL SURFACE GLYCOPROTEIN OX2 RECEPTOR PRECURSOR"/>
    <property type="match status" value="1"/>
</dbReference>
<reference evidence="12" key="1">
    <citation type="submission" date="2025-08" db="UniProtKB">
        <authorList>
            <consortium name="Ensembl"/>
        </authorList>
    </citation>
    <scope>IDENTIFICATION</scope>
</reference>
<keyword evidence="4 9" id="KW-1133">Transmembrane helix</keyword>
<proteinExistence type="inferred from homology"/>
<keyword evidence="7" id="KW-0675">Receptor</keyword>
<reference evidence="12" key="2">
    <citation type="submission" date="2025-09" db="UniProtKB">
        <authorList>
            <consortium name="Ensembl"/>
        </authorList>
    </citation>
    <scope>IDENTIFICATION</scope>
</reference>
<dbReference type="OMA" id="MKAGTNM"/>
<dbReference type="AlphaFoldDB" id="A0A3B4TK20"/>
<dbReference type="Ensembl" id="ENSSDUT00000006501.1">
    <property type="protein sequence ID" value="ENSSDUP00000006373.1"/>
    <property type="gene ID" value="ENSSDUG00000004707.1"/>
</dbReference>
<dbReference type="SMART" id="SM00409">
    <property type="entry name" value="IG"/>
    <property type="match status" value="1"/>
</dbReference>
<dbReference type="Pfam" id="PF08205">
    <property type="entry name" value="C2-set_2"/>
    <property type="match status" value="1"/>
</dbReference>
<dbReference type="GO" id="GO:0038023">
    <property type="term" value="F:signaling receptor activity"/>
    <property type="evidence" value="ECO:0007669"/>
    <property type="project" value="InterPro"/>
</dbReference>
<evidence type="ECO:0000256" key="10">
    <source>
        <dbReference type="SAM" id="SignalP"/>
    </source>
</evidence>
<evidence type="ECO:0000256" key="5">
    <source>
        <dbReference type="ARBA" id="ARBA00023136"/>
    </source>
</evidence>